<accession>A0A2P8DMD5</accession>
<proteinExistence type="predicted"/>
<dbReference type="InterPro" id="IPR003673">
    <property type="entry name" value="CoA-Trfase_fam_III"/>
</dbReference>
<dbReference type="EMBL" id="PYGA01000005">
    <property type="protein sequence ID" value="PSK98380.1"/>
    <property type="molecule type" value="Genomic_DNA"/>
</dbReference>
<feature type="region of interest" description="Disordered" evidence="1">
    <location>
        <begin position="311"/>
        <end position="367"/>
    </location>
</feature>
<organism evidence="2 3">
    <name type="scientific">Murinocardiopsis flavida</name>
    <dbReference type="NCBI Taxonomy" id="645275"/>
    <lineage>
        <taxon>Bacteria</taxon>
        <taxon>Bacillati</taxon>
        <taxon>Actinomycetota</taxon>
        <taxon>Actinomycetes</taxon>
        <taxon>Streptosporangiales</taxon>
        <taxon>Nocardiopsidaceae</taxon>
        <taxon>Murinocardiopsis</taxon>
    </lineage>
</organism>
<dbReference type="Pfam" id="PF02515">
    <property type="entry name" value="CoA_transf_3"/>
    <property type="match status" value="1"/>
</dbReference>
<dbReference type="InterPro" id="IPR044855">
    <property type="entry name" value="CoA-Trfase_III_dom3_sf"/>
</dbReference>
<dbReference type="GO" id="GO:0003824">
    <property type="term" value="F:catalytic activity"/>
    <property type="evidence" value="ECO:0007669"/>
    <property type="project" value="InterPro"/>
</dbReference>
<dbReference type="Gene3D" id="3.40.50.10540">
    <property type="entry name" value="Crotonobetainyl-coa:carnitine coa-transferase, domain 1"/>
    <property type="match status" value="1"/>
</dbReference>
<reference evidence="2 3" key="1">
    <citation type="submission" date="2018-03" db="EMBL/GenBank/DDBJ databases">
        <title>Genomic Encyclopedia of Archaeal and Bacterial Type Strains, Phase II (KMG-II): from individual species to whole genera.</title>
        <authorList>
            <person name="Goeker M."/>
        </authorList>
    </citation>
    <scope>NUCLEOTIDE SEQUENCE [LARGE SCALE GENOMIC DNA]</scope>
    <source>
        <strain evidence="2 3">DSM 45312</strain>
    </source>
</reference>
<dbReference type="Proteomes" id="UP000240542">
    <property type="component" value="Unassembled WGS sequence"/>
</dbReference>
<dbReference type="AlphaFoldDB" id="A0A2P8DMD5"/>
<keyword evidence="3" id="KW-1185">Reference proteome</keyword>
<sequence>MGPLNGVRVAEFAGIGPGPMAAMLLADLGADVIRVDRPRAAAAVATGAARPQMSAGRPVLGADLKTPEGAETARGLIAAADVLLEGFRPGVMERLGLGPDESLAANPRLVYARMTGWGQDGPLAERAGHDLNYIALTGALHSFGRAGQAPVPPVNLVGDFGGGAMLVATGILAALVERQSSGRGQVVDAAMVDGSALLMSMMYEDHSAGGWSDERGANYLDTGAPFYDVYECADGGYLSVGCLEPQFYAAFLEGVGLSAADLPDQWDRSGWPELRRRFADAVKTRTRDAWAAVFEQVDACTYPVLSMTEAPEHPHIKARGTVRHDADRRAPGPAPRFTRTPGANTRASDFPEPDLEQSLRRWGLAGD</sequence>
<dbReference type="PANTHER" id="PTHR48228:SF5">
    <property type="entry name" value="ALPHA-METHYLACYL-COA RACEMASE"/>
    <property type="match status" value="1"/>
</dbReference>
<dbReference type="RefSeq" id="WP_106582477.1">
    <property type="nucleotide sequence ID" value="NZ_PYGA01000005.1"/>
</dbReference>
<name>A0A2P8DMD5_9ACTN</name>
<dbReference type="InterPro" id="IPR050509">
    <property type="entry name" value="CoA-transferase_III"/>
</dbReference>
<evidence type="ECO:0000313" key="2">
    <source>
        <dbReference type="EMBL" id="PSK98380.1"/>
    </source>
</evidence>
<dbReference type="PANTHER" id="PTHR48228">
    <property type="entry name" value="SUCCINYL-COA--D-CITRAMALATE COA-TRANSFERASE"/>
    <property type="match status" value="1"/>
</dbReference>
<dbReference type="InterPro" id="IPR023606">
    <property type="entry name" value="CoA-Trfase_III_dom_1_sf"/>
</dbReference>
<gene>
    <name evidence="2" type="ORF">CLV63_10552</name>
</gene>
<dbReference type="SUPFAM" id="SSF89796">
    <property type="entry name" value="CoA-transferase family III (CaiB/BaiF)"/>
    <property type="match status" value="1"/>
</dbReference>
<dbReference type="OrthoDB" id="4251672at2"/>
<protein>
    <submittedName>
        <fullName evidence="2">Alpha-methylacyl-CoA racemase</fullName>
    </submittedName>
</protein>
<comment type="caution">
    <text evidence="2">The sequence shown here is derived from an EMBL/GenBank/DDBJ whole genome shotgun (WGS) entry which is preliminary data.</text>
</comment>
<dbReference type="Gene3D" id="3.30.1540.10">
    <property type="entry name" value="formyl-coa transferase, domain 3"/>
    <property type="match status" value="1"/>
</dbReference>
<evidence type="ECO:0000256" key="1">
    <source>
        <dbReference type="SAM" id="MobiDB-lite"/>
    </source>
</evidence>
<evidence type="ECO:0000313" key="3">
    <source>
        <dbReference type="Proteomes" id="UP000240542"/>
    </source>
</evidence>